<dbReference type="EMBL" id="JBFOLK010000008">
    <property type="protein sequence ID" value="KAL2491951.1"/>
    <property type="molecule type" value="Genomic_DNA"/>
</dbReference>
<evidence type="ECO:0000313" key="2">
    <source>
        <dbReference type="Proteomes" id="UP001604336"/>
    </source>
</evidence>
<evidence type="ECO:0000313" key="1">
    <source>
        <dbReference type="EMBL" id="KAL2491951.1"/>
    </source>
</evidence>
<reference evidence="2" key="1">
    <citation type="submission" date="2024-07" db="EMBL/GenBank/DDBJ databases">
        <title>Two chromosome-level genome assemblies of Korean endemic species Abeliophyllum distichum and Forsythia ovata (Oleaceae).</title>
        <authorList>
            <person name="Jang H."/>
        </authorList>
    </citation>
    <scope>NUCLEOTIDE SEQUENCE [LARGE SCALE GENOMIC DNA]</scope>
</reference>
<comment type="caution">
    <text evidence="1">The sequence shown here is derived from an EMBL/GenBank/DDBJ whole genome shotgun (WGS) entry which is preliminary data.</text>
</comment>
<protein>
    <submittedName>
        <fullName evidence="1">Uncharacterized protein</fullName>
    </submittedName>
</protein>
<gene>
    <name evidence="1" type="ORF">Adt_27579</name>
</gene>
<accession>A0ABD1RU67</accession>
<dbReference type="Proteomes" id="UP001604336">
    <property type="component" value="Unassembled WGS sequence"/>
</dbReference>
<sequence length="111" mass="12533">MKFTILGGVTKVYTNQTEARACYMNALRKVVKREGVAPAVMTIHSEPMDLDHKELDEEMILDEGQDLRIIGSDLLASPIEELKAFLVNPLEPTQELKVGEKLEGKMKYELK</sequence>
<organism evidence="1 2">
    <name type="scientific">Abeliophyllum distichum</name>
    <dbReference type="NCBI Taxonomy" id="126358"/>
    <lineage>
        <taxon>Eukaryota</taxon>
        <taxon>Viridiplantae</taxon>
        <taxon>Streptophyta</taxon>
        <taxon>Embryophyta</taxon>
        <taxon>Tracheophyta</taxon>
        <taxon>Spermatophyta</taxon>
        <taxon>Magnoliopsida</taxon>
        <taxon>eudicotyledons</taxon>
        <taxon>Gunneridae</taxon>
        <taxon>Pentapetalae</taxon>
        <taxon>asterids</taxon>
        <taxon>lamiids</taxon>
        <taxon>Lamiales</taxon>
        <taxon>Oleaceae</taxon>
        <taxon>Forsythieae</taxon>
        <taxon>Abeliophyllum</taxon>
    </lineage>
</organism>
<dbReference type="AlphaFoldDB" id="A0ABD1RU67"/>
<keyword evidence="2" id="KW-1185">Reference proteome</keyword>
<proteinExistence type="predicted"/>
<name>A0ABD1RU67_9LAMI</name>